<dbReference type="GO" id="GO:0006511">
    <property type="term" value="P:ubiquitin-dependent protein catabolic process"/>
    <property type="evidence" value="ECO:0007669"/>
    <property type="project" value="InterPro"/>
</dbReference>
<dbReference type="InterPro" id="IPR055418">
    <property type="entry name" value="UFD1_N2"/>
</dbReference>
<keyword evidence="7" id="KW-1185">Reference proteome</keyword>
<dbReference type="Pfam" id="PF23580">
    <property type="entry name" value="Znf_XAF1_N"/>
    <property type="match status" value="1"/>
</dbReference>
<dbReference type="Pfam" id="PF03152">
    <property type="entry name" value="UFD1_N1"/>
    <property type="match status" value="1"/>
</dbReference>
<dbReference type="PANTHER" id="PTHR12555:SF15">
    <property type="entry name" value="FUSION DEGRADATION PROTEIN (UFD1), PUTATIVE (AFU_ORTHOLOGUE AFUA_4G04640)-RELATED"/>
    <property type="match status" value="1"/>
</dbReference>
<evidence type="ECO:0000313" key="6">
    <source>
        <dbReference type="EMBL" id="TQV99035.1"/>
    </source>
</evidence>
<gene>
    <name evidence="6" type="ORF">IF1G_03115</name>
</gene>
<evidence type="ECO:0000256" key="2">
    <source>
        <dbReference type="ARBA" id="ARBA00022786"/>
    </source>
</evidence>
<dbReference type="STRING" id="43265.A0A545W8E1"/>
<dbReference type="Pfam" id="PF24842">
    <property type="entry name" value="UFD1_N2"/>
    <property type="match status" value="1"/>
</dbReference>
<dbReference type="InterPro" id="IPR042299">
    <property type="entry name" value="Ufd1-like_Nn"/>
</dbReference>
<proteinExistence type="inferred from homology"/>
<accession>A0A545W8E1</accession>
<dbReference type="GO" id="GO:0036503">
    <property type="term" value="P:ERAD pathway"/>
    <property type="evidence" value="ECO:0007669"/>
    <property type="project" value="TreeGrafter"/>
</dbReference>
<dbReference type="InterPro" id="IPR004854">
    <property type="entry name" value="Ufd1-like"/>
</dbReference>
<dbReference type="EMBL" id="SPUK01000003">
    <property type="protein sequence ID" value="TQV99035.1"/>
    <property type="molecule type" value="Genomic_DNA"/>
</dbReference>
<dbReference type="Gene3D" id="3.10.330.10">
    <property type="match status" value="1"/>
</dbReference>
<dbReference type="Pfam" id="PF24503">
    <property type="entry name" value="DUF7590"/>
    <property type="match status" value="1"/>
</dbReference>
<evidence type="ECO:0000259" key="4">
    <source>
        <dbReference type="Pfam" id="PF24503"/>
    </source>
</evidence>
<protein>
    <submittedName>
        <fullName evidence="6">Ubiquitin fusion degradation protein</fullName>
    </submittedName>
</protein>
<feature type="domain" description="DUF7590" evidence="4">
    <location>
        <begin position="235"/>
        <end position="361"/>
    </location>
</feature>
<dbReference type="PANTHER" id="PTHR12555">
    <property type="entry name" value="UBIQUITIN FUSION DEGRADATON PROTEIN 1"/>
    <property type="match status" value="1"/>
</dbReference>
<dbReference type="InterPro" id="IPR056012">
    <property type="entry name" value="DUF7590"/>
</dbReference>
<dbReference type="OrthoDB" id="193703at2759"/>
<feature type="domain" description="Ubiquitin fusion degradation protein UFD1 N-terminal subdomain 1" evidence="3">
    <location>
        <begin position="27"/>
        <end position="109"/>
    </location>
</feature>
<dbReference type="GO" id="GO:0031593">
    <property type="term" value="F:polyubiquitin modification-dependent protein binding"/>
    <property type="evidence" value="ECO:0007669"/>
    <property type="project" value="TreeGrafter"/>
</dbReference>
<evidence type="ECO:0000256" key="1">
    <source>
        <dbReference type="ARBA" id="ARBA00006043"/>
    </source>
</evidence>
<name>A0A545W8E1_9HYPO</name>
<comment type="similarity">
    <text evidence="1">Belongs to the UFD1 family.</text>
</comment>
<organism evidence="6 7">
    <name type="scientific">Cordyceps javanica</name>
    <dbReference type="NCBI Taxonomy" id="43265"/>
    <lineage>
        <taxon>Eukaryota</taxon>
        <taxon>Fungi</taxon>
        <taxon>Dikarya</taxon>
        <taxon>Ascomycota</taxon>
        <taxon>Pezizomycotina</taxon>
        <taxon>Sordariomycetes</taxon>
        <taxon>Hypocreomycetidae</taxon>
        <taxon>Hypocreales</taxon>
        <taxon>Cordycipitaceae</taxon>
        <taxon>Cordyceps</taxon>
    </lineage>
</organism>
<evidence type="ECO:0000259" key="5">
    <source>
        <dbReference type="Pfam" id="PF24842"/>
    </source>
</evidence>
<evidence type="ECO:0000313" key="7">
    <source>
        <dbReference type="Proteomes" id="UP000315783"/>
    </source>
</evidence>
<evidence type="ECO:0000259" key="3">
    <source>
        <dbReference type="Pfam" id="PF03152"/>
    </source>
</evidence>
<dbReference type="AlphaFoldDB" id="A0A545W8E1"/>
<feature type="domain" description="Ubiquitin fusion degradation protein UFD1 N-terminal subdomain 2" evidence="5">
    <location>
        <begin position="133"/>
        <end position="209"/>
    </location>
</feature>
<sequence length="630" mass="69628">MDGPAAFKWQGNFALLPLEASSGISLDGDKIILPQSALEQLLAAAASQAILQDSHTTSSSQLPNPLTFRLVNPATNKAVYAGIREFSAPEGTVILSSYLLGALGLVADQDLAKKSYSTDVQIHLDIYYATLQKGTYARLRPLEAGYNPDDWRPLLERQLRQNFTSLTTNATMIVHGVRGEVFQLLVDKLLPEAEGVCVVDTDLEVDIEALDEEQARETLRQVADTYRQANGHVGSKTRSIDIWKPVSGNISSGSYADFTLPSWDRSQPLQLSLSSMSDAEALEIFATPKSNYQRALPRTTEHVFSTIDSTGPSPSKSIIILPTNVEMEEAESLLISVYAYPDHTAKMADSSIEYTLRAQMSMKSNHEVVIDDATRTKGNDENEAQCMNCRQWVPKQSLILHENFCRRNNCVCPKCGSVFKRDSDQLAAHWHCEHDEAYGSTPYGKRKHDDIFHGSWLCPSCPYQTNSLVDLARHRTTVCPGKIILCQFCHLEVPQEGDPVNPSPEVILSGLTAHELADGARTTECHLCDKIIKLKDMQTHLKHHELDKALGSSAQSALPRVKPLVTTCLDLETPVFFCVDEQSQSGRKLAGMIASEGVWDLAWCIAAAEAEKSNADSMREWLQAWAPRKG</sequence>
<keyword evidence="2" id="KW-0833">Ubl conjugation pathway</keyword>
<reference evidence="6 7" key="1">
    <citation type="journal article" date="2019" name="Appl. Microbiol. Biotechnol.">
        <title>Genome sequence of Isaria javanica and comparative genome analysis insights into family S53 peptidase evolution in fungal entomopathogens.</title>
        <authorList>
            <person name="Lin R."/>
            <person name="Zhang X."/>
            <person name="Xin B."/>
            <person name="Zou M."/>
            <person name="Gao Y."/>
            <person name="Qin F."/>
            <person name="Hu Q."/>
            <person name="Xie B."/>
            <person name="Cheng X."/>
        </authorList>
    </citation>
    <scope>NUCLEOTIDE SEQUENCE [LARGE SCALE GENOMIC DNA]</scope>
    <source>
        <strain evidence="6 7">IJ1G</strain>
    </source>
</reference>
<comment type="caution">
    <text evidence="6">The sequence shown here is derived from an EMBL/GenBank/DDBJ whole genome shotgun (WGS) entry which is preliminary data.</text>
</comment>
<dbReference type="Proteomes" id="UP000315783">
    <property type="component" value="Unassembled WGS sequence"/>
</dbReference>
<dbReference type="GO" id="GO:0034098">
    <property type="term" value="C:VCP-NPL4-UFD1 AAA ATPase complex"/>
    <property type="evidence" value="ECO:0007669"/>
    <property type="project" value="TreeGrafter"/>
</dbReference>
<dbReference type="InterPro" id="IPR055417">
    <property type="entry name" value="UFD1_N1"/>
</dbReference>
<dbReference type="Gene3D" id="2.40.40.50">
    <property type="entry name" value="Ubiquitin fusion degradation protein UFD1, N-terminal domain"/>
    <property type="match status" value="1"/>
</dbReference>